<evidence type="ECO:0000313" key="2">
    <source>
        <dbReference type="Proteomes" id="UP000694845"/>
    </source>
</evidence>
<sequence>MSVKIILLAVVVAVAVFVVAGGYMVFFTNLLGWKNKGEMDSMNSTEGALPPDGDPTLTPGDEDEMVDEIFPDFMTNDVKLKLILKALDILKTLEGENPDYVNSLLPSNDEMTDELKIRLILQAITLLEDKPLTSTFAGHVVARLKLTLILKAISILKYGNFQEVKVVSDDLKFILVRKALHILKVYQGDFEDTVFHTKNRLHLKFKLTLLYLSWHKAGRRHARDVGSVWPIRGEEADHTGSQLKPRVRVRIDNGALIPDVDVSTPSASGGEVDEGIRVKPTLRVRIDNGALIPDVVTTQTTARGRVLPGKKKLLKIFKWLKWLP</sequence>
<dbReference type="OrthoDB" id="10526423at2759"/>
<gene>
    <name evidence="3" type="primary">LOC110980990</name>
</gene>
<protein>
    <submittedName>
        <fullName evidence="3">Uncharacterized protein LOC110980990 isoform X1</fullName>
    </submittedName>
</protein>
<keyword evidence="1" id="KW-0472">Membrane</keyword>
<keyword evidence="1" id="KW-0812">Transmembrane</keyword>
<dbReference type="Proteomes" id="UP000694845">
    <property type="component" value="Unplaced"/>
</dbReference>
<feature type="transmembrane region" description="Helical" evidence="1">
    <location>
        <begin position="6"/>
        <end position="32"/>
    </location>
</feature>
<keyword evidence="2" id="KW-1185">Reference proteome</keyword>
<keyword evidence="1" id="KW-1133">Transmembrane helix</keyword>
<reference evidence="3" key="1">
    <citation type="submission" date="2025-08" db="UniProtKB">
        <authorList>
            <consortium name="RefSeq"/>
        </authorList>
    </citation>
    <scope>IDENTIFICATION</scope>
</reference>
<organism evidence="2 3">
    <name type="scientific">Acanthaster planci</name>
    <name type="common">Crown-of-thorns starfish</name>
    <dbReference type="NCBI Taxonomy" id="133434"/>
    <lineage>
        <taxon>Eukaryota</taxon>
        <taxon>Metazoa</taxon>
        <taxon>Echinodermata</taxon>
        <taxon>Eleutherozoa</taxon>
        <taxon>Asterozoa</taxon>
        <taxon>Asteroidea</taxon>
        <taxon>Valvatacea</taxon>
        <taxon>Valvatida</taxon>
        <taxon>Acanthasteridae</taxon>
        <taxon>Acanthaster</taxon>
    </lineage>
</organism>
<evidence type="ECO:0000256" key="1">
    <source>
        <dbReference type="SAM" id="Phobius"/>
    </source>
</evidence>
<dbReference type="OMA" id="NIWPVSE"/>
<accession>A0A8B7YKK5</accession>
<dbReference type="KEGG" id="aplc:110980990"/>
<proteinExistence type="predicted"/>
<evidence type="ECO:0000313" key="3">
    <source>
        <dbReference type="RefSeq" id="XP_022093798.1"/>
    </source>
</evidence>
<dbReference type="RefSeq" id="XP_022093798.1">
    <property type="nucleotide sequence ID" value="XM_022238106.1"/>
</dbReference>
<dbReference type="AlphaFoldDB" id="A0A8B7YKK5"/>
<name>A0A8B7YKK5_ACAPL</name>
<dbReference type="GeneID" id="110980990"/>